<dbReference type="SUPFAM" id="SSF52047">
    <property type="entry name" value="RNI-like"/>
    <property type="match status" value="1"/>
</dbReference>
<gene>
    <name evidence="4" type="ORF">CTI12_AA110360</name>
</gene>
<proteinExistence type="predicted"/>
<dbReference type="AlphaFoldDB" id="A0A2U1PUQ1"/>
<evidence type="ECO:0000259" key="2">
    <source>
        <dbReference type="Pfam" id="PF00646"/>
    </source>
</evidence>
<dbReference type="Pfam" id="PF00646">
    <property type="entry name" value="F-box"/>
    <property type="match status" value="1"/>
</dbReference>
<evidence type="ECO:0000259" key="3">
    <source>
        <dbReference type="Pfam" id="PF23622"/>
    </source>
</evidence>
<dbReference type="SUPFAM" id="SSF81383">
    <property type="entry name" value="F-box domain"/>
    <property type="match status" value="1"/>
</dbReference>
<feature type="domain" description="At1g61320/AtMIF1 LRR" evidence="3">
    <location>
        <begin position="403"/>
        <end position="658"/>
    </location>
</feature>
<comment type="caution">
    <text evidence="4">The sequence shown here is derived from an EMBL/GenBank/DDBJ whole genome shotgun (WGS) entry which is preliminary data.</text>
</comment>
<dbReference type="OrthoDB" id="506494at2759"/>
<dbReference type="InterPro" id="IPR001810">
    <property type="entry name" value="F-box_dom"/>
</dbReference>
<dbReference type="EMBL" id="PKPP01000711">
    <property type="protein sequence ID" value="PWA89484.1"/>
    <property type="molecule type" value="Genomic_DNA"/>
</dbReference>
<dbReference type="InterPro" id="IPR053781">
    <property type="entry name" value="F-box_AtFBL13-like"/>
</dbReference>
<evidence type="ECO:0000313" key="4">
    <source>
        <dbReference type="EMBL" id="PWA89484.1"/>
    </source>
</evidence>
<reference evidence="4 5" key="1">
    <citation type="journal article" date="2018" name="Mol. Plant">
        <title>The genome of Artemisia annua provides insight into the evolution of Asteraceae family and artemisinin biosynthesis.</title>
        <authorList>
            <person name="Shen Q."/>
            <person name="Zhang L."/>
            <person name="Liao Z."/>
            <person name="Wang S."/>
            <person name="Yan T."/>
            <person name="Shi P."/>
            <person name="Liu M."/>
            <person name="Fu X."/>
            <person name="Pan Q."/>
            <person name="Wang Y."/>
            <person name="Lv Z."/>
            <person name="Lu X."/>
            <person name="Zhang F."/>
            <person name="Jiang W."/>
            <person name="Ma Y."/>
            <person name="Chen M."/>
            <person name="Hao X."/>
            <person name="Li L."/>
            <person name="Tang Y."/>
            <person name="Lv G."/>
            <person name="Zhou Y."/>
            <person name="Sun X."/>
            <person name="Brodelius P.E."/>
            <person name="Rose J.K.C."/>
            <person name="Tang K."/>
        </authorList>
    </citation>
    <scope>NUCLEOTIDE SEQUENCE [LARGE SCALE GENOMIC DNA]</scope>
    <source>
        <strain evidence="5">cv. Huhao1</strain>
        <tissue evidence="4">Leaf</tissue>
    </source>
</reference>
<keyword evidence="1" id="KW-0175">Coiled coil</keyword>
<feature type="domain" description="F-box" evidence="2">
    <location>
        <begin position="347"/>
        <end position="378"/>
    </location>
</feature>
<dbReference type="CDD" id="cd22160">
    <property type="entry name" value="F-box_AtFBL13-like"/>
    <property type="match status" value="1"/>
</dbReference>
<dbReference type="InterPro" id="IPR036047">
    <property type="entry name" value="F-box-like_dom_sf"/>
</dbReference>
<name>A0A2U1PUQ1_ARTAN</name>
<dbReference type="Pfam" id="PF23622">
    <property type="entry name" value="LRR_At1g61320_AtMIF1"/>
    <property type="match status" value="1"/>
</dbReference>
<dbReference type="InterPro" id="IPR032675">
    <property type="entry name" value="LRR_dom_sf"/>
</dbReference>
<keyword evidence="5" id="KW-1185">Reference proteome</keyword>
<sequence>MEEAGDSRKNELSKSFKLAVQVCLSAVCLFCFISNLHHLFKYTFVYVVYLKEFCKSFPSFTQAEQERLYSLYIQVIISLHENIEICYHKRILASFQCYNFVDEFADLCQEVKVGNVLDTVEELVDKQTLDPLYPDKTNFKDVARELVTSKKNEIQTLQNMLEKKEAQNKVLRSRVELLQKQIQDPSGASNALEKAVDQAGLSQRLKVKDMINNEQWSWPENWNLEFPILSTIHTPTLCANSSDKFMWSTNDGSCVNYSTNRAWKDLRQHGEKVKGVNNPKTQMQTELIALKFDQVSKFKKCDQSSTNNANDQVFNCSFRFEVSPSSGNHTIFLSTIVQGGSNRYDFISQMSDDVLLMILCLLPTKDVIATSILSTRWRFSGYDSSSRLMLDIEAGGNRWRSPSSLRNLSLSFVKLNNEMLQEFLTSSPHLETLSIYPVQNDLNNFCIGGRALNLKHLKLKSIMGFESVDLYDFDLVSFTSEGSVRELRLTDLPMLKELNIKNNRLLHNNLFSEMSSCLPNLQVLSICAGLALVLSSSDHHRTIIKSSRPCPHHTHTSLASLPLSTIMVVGFLMNRSLQARACPILETFTIEQQWYSQFTRRKVRHAASHPHTHLKIFQFMGYYGRNNDLELVLYVINNAIGLKRILIDPRDQNPNNYAYTGYRDASKIEEAGRSSAKRKLKSMSPPGVELVIL</sequence>
<dbReference type="InterPro" id="IPR053772">
    <property type="entry name" value="At1g61320/At1g61330-like"/>
</dbReference>
<evidence type="ECO:0000256" key="1">
    <source>
        <dbReference type="SAM" id="Coils"/>
    </source>
</evidence>
<organism evidence="4 5">
    <name type="scientific">Artemisia annua</name>
    <name type="common">Sweet wormwood</name>
    <dbReference type="NCBI Taxonomy" id="35608"/>
    <lineage>
        <taxon>Eukaryota</taxon>
        <taxon>Viridiplantae</taxon>
        <taxon>Streptophyta</taxon>
        <taxon>Embryophyta</taxon>
        <taxon>Tracheophyta</taxon>
        <taxon>Spermatophyta</taxon>
        <taxon>Magnoliopsida</taxon>
        <taxon>eudicotyledons</taxon>
        <taxon>Gunneridae</taxon>
        <taxon>Pentapetalae</taxon>
        <taxon>asterids</taxon>
        <taxon>campanulids</taxon>
        <taxon>Asterales</taxon>
        <taxon>Asteraceae</taxon>
        <taxon>Asteroideae</taxon>
        <taxon>Anthemideae</taxon>
        <taxon>Artemisiinae</taxon>
        <taxon>Artemisia</taxon>
    </lineage>
</organism>
<dbReference type="PANTHER" id="PTHR34145:SF68">
    <property type="entry name" value="FBD DOMAIN-CONTAINING PROTEIN"/>
    <property type="match status" value="1"/>
</dbReference>
<accession>A0A2U1PUQ1</accession>
<dbReference type="Gene3D" id="3.80.10.10">
    <property type="entry name" value="Ribonuclease Inhibitor"/>
    <property type="match status" value="1"/>
</dbReference>
<dbReference type="Proteomes" id="UP000245207">
    <property type="component" value="Unassembled WGS sequence"/>
</dbReference>
<evidence type="ECO:0000313" key="5">
    <source>
        <dbReference type="Proteomes" id="UP000245207"/>
    </source>
</evidence>
<protein>
    <submittedName>
        <fullName evidence="4">Nnf1</fullName>
    </submittedName>
</protein>
<dbReference type="InterPro" id="IPR055357">
    <property type="entry name" value="LRR_At1g61320_AtMIF1"/>
</dbReference>
<dbReference type="PANTHER" id="PTHR34145">
    <property type="entry name" value="OS02G0105600 PROTEIN"/>
    <property type="match status" value="1"/>
</dbReference>
<feature type="coiled-coil region" evidence="1">
    <location>
        <begin position="147"/>
        <end position="181"/>
    </location>
</feature>